<dbReference type="Proteomes" id="UP000041254">
    <property type="component" value="Unassembled WGS sequence"/>
</dbReference>
<sequence length="164" mass="19387">MLHPLPSPVHEIYLSFIYYAMSVVFLEGASPAVVTLDAEVLLSLSQDHRGTQQQLIQELTRQRNELRAELDDYKRRLDDAERRDRQAEAQIRDLEAQRVQDSAVTSASSEVGDISAEMVRQQLLEQQRTQQRLIEEVQRQRDEYRAERDAYRQRDRWTFSRIIR</sequence>
<dbReference type="InParanoid" id="A0A0G4EEA9"/>
<dbReference type="EMBL" id="CDMY01000185">
    <property type="protein sequence ID" value="CEL93711.1"/>
    <property type="molecule type" value="Genomic_DNA"/>
</dbReference>
<protein>
    <submittedName>
        <fullName evidence="2">Uncharacterized protein</fullName>
    </submittedName>
</protein>
<feature type="coiled-coil region" evidence="1">
    <location>
        <begin position="49"/>
        <end position="154"/>
    </location>
</feature>
<proteinExistence type="predicted"/>
<dbReference type="VEuPathDB" id="CryptoDB:Vbra_11366"/>
<organism evidence="2 3">
    <name type="scientific">Vitrella brassicaformis (strain CCMP3155)</name>
    <dbReference type="NCBI Taxonomy" id="1169540"/>
    <lineage>
        <taxon>Eukaryota</taxon>
        <taxon>Sar</taxon>
        <taxon>Alveolata</taxon>
        <taxon>Colpodellida</taxon>
        <taxon>Vitrellaceae</taxon>
        <taxon>Vitrella</taxon>
    </lineage>
</organism>
<evidence type="ECO:0000256" key="1">
    <source>
        <dbReference type="SAM" id="Coils"/>
    </source>
</evidence>
<dbReference type="AlphaFoldDB" id="A0A0G4EEA9"/>
<reference evidence="2 3" key="1">
    <citation type="submission" date="2014-11" db="EMBL/GenBank/DDBJ databases">
        <authorList>
            <person name="Zhu J."/>
            <person name="Qi W."/>
            <person name="Song R."/>
        </authorList>
    </citation>
    <scope>NUCLEOTIDE SEQUENCE [LARGE SCALE GENOMIC DNA]</scope>
</reference>
<keyword evidence="1" id="KW-0175">Coiled coil</keyword>
<gene>
    <name evidence="2" type="ORF">Vbra_11366</name>
</gene>
<keyword evidence="3" id="KW-1185">Reference proteome</keyword>
<dbReference type="PhylomeDB" id="A0A0G4EEA9"/>
<evidence type="ECO:0000313" key="3">
    <source>
        <dbReference type="Proteomes" id="UP000041254"/>
    </source>
</evidence>
<name>A0A0G4EEA9_VITBC</name>
<accession>A0A0G4EEA9</accession>
<evidence type="ECO:0000313" key="2">
    <source>
        <dbReference type="EMBL" id="CEL93711.1"/>
    </source>
</evidence>